<evidence type="ECO:0000256" key="14">
    <source>
        <dbReference type="ARBA" id="ARBA00023027"/>
    </source>
</evidence>
<dbReference type="PANTHER" id="PTHR43622:SF7">
    <property type="entry name" value="3-DEHYDROQUINATE SYNTHASE, CHLOROPLASTIC"/>
    <property type="match status" value="1"/>
</dbReference>
<dbReference type="InterPro" id="IPR030963">
    <property type="entry name" value="DHQ_synth_fam"/>
</dbReference>
<keyword evidence="13 18" id="KW-0862">Zinc</keyword>
<dbReference type="InterPro" id="IPR050071">
    <property type="entry name" value="Dehydroquinate_synthase"/>
</dbReference>
<evidence type="ECO:0000256" key="5">
    <source>
        <dbReference type="ARBA" id="ARBA00004661"/>
    </source>
</evidence>
<evidence type="ECO:0000259" key="20">
    <source>
        <dbReference type="Pfam" id="PF24621"/>
    </source>
</evidence>
<comment type="catalytic activity">
    <reaction evidence="1 18">
        <text>7-phospho-2-dehydro-3-deoxy-D-arabino-heptonate = 3-dehydroquinate + phosphate</text>
        <dbReference type="Rhea" id="RHEA:21968"/>
        <dbReference type="ChEBI" id="CHEBI:32364"/>
        <dbReference type="ChEBI" id="CHEBI:43474"/>
        <dbReference type="ChEBI" id="CHEBI:58394"/>
        <dbReference type="EC" id="4.2.3.4"/>
    </reaction>
</comment>
<dbReference type="CDD" id="cd08195">
    <property type="entry name" value="DHQS"/>
    <property type="match status" value="1"/>
</dbReference>
<feature type="domain" description="3-dehydroquinate synthase N-terminal" evidence="19">
    <location>
        <begin position="67"/>
        <end position="179"/>
    </location>
</feature>
<comment type="pathway">
    <text evidence="5 18">Metabolic intermediate biosynthesis; chorismate biosynthesis; chorismate from D-erythrose 4-phosphate and phosphoenolpyruvate: step 2/7.</text>
</comment>
<comment type="cofactor">
    <cofactor evidence="18">
        <name>Co(2+)</name>
        <dbReference type="ChEBI" id="CHEBI:48828"/>
    </cofactor>
    <cofactor evidence="18">
        <name>Zn(2+)</name>
        <dbReference type="ChEBI" id="CHEBI:29105"/>
    </cofactor>
    <text evidence="18">Binds 1 divalent metal cation per subunit. Can use either Co(2+) or Zn(2+).</text>
</comment>
<comment type="function">
    <text evidence="18">Catalyzes the conversion of 3-deoxy-D-arabino-heptulosonate 7-phosphate (DAHP) to dehydroquinate (DHQ).</text>
</comment>
<evidence type="ECO:0000313" key="22">
    <source>
        <dbReference type="Proteomes" id="UP000320184"/>
    </source>
</evidence>
<evidence type="ECO:0000256" key="6">
    <source>
        <dbReference type="ARBA" id="ARBA00005412"/>
    </source>
</evidence>
<dbReference type="GO" id="GO:0009073">
    <property type="term" value="P:aromatic amino acid family biosynthetic process"/>
    <property type="evidence" value="ECO:0007669"/>
    <property type="project" value="UniProtKB-KW"/>
</dbReference>
<dbReference type="AlphaFoldDB" id="A0A538S6M3"/>
<reference evidence="21 22" key="1">
    <citation type="journal article" date="2019" name="Nat. Microbiol.">
        <title>Mediterranean grassland soil C-N compound turnover is dependent on rainfall and depth, and is mediated by genomically divergent microorganisms.</title>
        <authorList>
            <person name="Diamond S."/>
            <person name="Andeer P.F."/>
            <person name="Li Z."/>
            <person name="Crits-Christoph A."/>
            <person name="Burstein D."/>
            <person name="Anantharaman K."/>
            <person name="Lane K.R."/>
            <person name="Thomas B.C."/>
            <person name="Pan C."/>
            <person name="Northen T.R."/>
            <person name="Banfield J.F."/>
        </authorList>
    </citation>
    <scope>NUCLEOTIDE SEQUENCE [LARGE SCALE GENOMIC DNA]</scope>
    <source>
        <strain evidence="21">WS_3</strain>
    </source>
</reference>
<keyword evidence="9 18" id="KW-0963">Cytoplasm</keyword>
<evidence type="ECO:0000256" key="9">
    <source>
        <dbReference type="ARBA" id="ARBA00022490"/>
    </source>
</evidence>
<dbReference type="GO" id="GO:0008652">
    <property type="term" value="P:amino acid biosynthetic process"/>
    <property type="evidence" value="ECO:0007669"/>
    <property type="project" value="UniProtKB-KW"/>
</dbReference>
<dbReference type="Gene3D" id="3.40.50.1970">
    <property type="match status" value="1"/>
</dbReference>
<gene>
    <name evidence="18 21" type="primary">aroB</name>
    <name evidence="21" type="ORF">E6K73_14240</name>
</gene>
<sequence length="362" mass="39069">MDPVRIEVPTPSRPYVVTIADGAVDHIGRLLDELHLPERRFVVSSPTVWRLHGPQFQRAVNVAGEPILVPDGERFKQLPTVARIYDALVRLNADRASMVLTFGGGVIGDMAGFAAATYLRGIALVHVPTTLLAQVDSAIGGKVGCNHPLGKNLIGAFYQPHAVVIDPEMLRTLARREFRAGLYEVVKYGMTSSAALFDRVAREQKGIFARVAEALTPVIAESCRIKADVVAADEREAGPRRVLNFGHTAGHAIEAVTKYRRFRHGEAIGYGMLVAADLAKSRGALAEHDRQALSDLIASLGPLPPIGDIGVTHMLEAVQHDKKMVAGRLHFVLPVAVGATTIADDVTENELKAALKRVGFKA</sequence>
<dbReference type="GO" id="GO:0000166">
    <property type="term" value="F:nucleotide binding"/>
    <property type="evidence" value="ECO:0007669"/>
    <property type="project" value="UniProtKB-KW"/>
</dbReference>
<dbReference type="SUPFAM" id="SSF56796">
    <property type="entry name" value="Dehydroquinate synthase-like"/>
    <property type="match status" value="1"/>
</dbReference>
<dbReference type="InterPro" id="IPR030960">
    <property type="entry name" value="DHQS/DOIS_N"/>
</dbReference>
<dbReference type="FunFam" id="3.40.50.1970:FF:000007">
    <property type="entry name" value="Pentafunctional AROM polypeptide"/>
    <property type="match status" value="1"/>
</dbReference>
<dbReference type="Pfam" id="PF01761">
    <property type="entry name" value="DHQ_synthase"/>
    <property type="match status" value="1"/>
</dbReference>
<protein>
    <recommendedName>
        <fullName evidence="8 18">3-dehydroquinate synthase</fullName>
        <shortName evidence="18">DHQS</shortName>
        <ecNumber evidence="7 18">4.2.3.4</ecNumber>
    </recommendedName>
</protein>
<comment type="cofactor">
    <cofactor evidence="3">
        <name>Zn(2+)</name>
        <dbReference type="ChEBI" id="CHEBI:29105"/>
    </cofactor>
</comment>
<comment type="caution">
    <text evidence="21">The sequence shown here is derived from an EMBL/GenBank/DDBJ whole genome shotgun (WGS) entry which is preliminary data.</text>
</comment>
<evidence type="ECO:0000256" key="7">
    <source>
        <dbReference type="ARBA" id="ARBA00013031"/>
    </source>
</evidence>
<comment type="caution">
    <text evidence="18">Lacks conserved residue(s) required for the propagation of feature annotation.</text>
</comment>
<keyword evidence="16 18" id="KW-0456">Lyase</keyword>
<evidence type="ECO:0000256" key="11">
    <source>
        <dbReference type="ARBA" id="ARBA00022723"/>
    </source>
</evidence>
<evidence type="ECO:0000256" key="12">
    <source>
        <dbReference type="ARBA" id="ARBA00022741"/>
    </source>
</evidence>
<dbReference type="PIRSF" id="PIRSF001455">
    <property type="entry name" value="DHQ_synth"/>
    <property type="match status" value="1"/>
</dbReference>
<comment type="cofactor">
    <cofactor evidence="2 18">
        <name>NAD(+)</name>
        <dbReference type="ChEBI" id="CHEBI:57540"/>
    </cofactor>
</comment>
<evidence type="ECO:0000256" key="8">
    <source>
        <dbReference type="ARBA" id="ARBA00017684"/>
    </source>
</evidence>
<feature type="binding site" evidence="18">
    <location>
        <begin position="129"/>
        <end position="130"/>
    </location>
    <ligand>
        <name>NAD(+)</name>
        <dbReference type="ChEBI" id="CHEBI:57540"/>
    </ligand>
</feature>
<accession>A0A538S6M3</accession>
<evidence type="ECO:0000256" key="17">
    <source>
        <dbReference type="ARBA" id="ARBA00023285"/>
    </source>
</evidence>
<evidence type="ECO:0000256" key="15">
    <source>
        <dbReference type="ARBA" id="ARBA00023141"/>
    </source>
</evidence>
<evidence type="ECO:0000256" key="10">
    <source>
        <dbReference type="ARBA" id="ARBA00022605"/>
    </source>
</evidence>
<dbReference type="Gene3D" id="1.20.1090.10">
    <property type="entry name" value="Dehydroquinate synthase-like - alpha domain"/>
    <property type="match status" value="1"/>
</dbReference>
<dbReference type="EC" id="4.2.3.4" evidence="7 18"/>
<dbReference type="HAMAP" id="MF_00110">
    <property type="entry name" value="DHQ_synthase"/>
    <property type="match status" value="1"/>
</dbReference>
<proteinExistence type="inferred from homology"/>
<feature type="binding site" evidence="18">
    <location>
        <position position="151"/>
    </location>
    <ligand>
        <name>NAD(+)</name>
        <dbReference type="ChEBI" id="CHEBI:57540"/>
    </ligand>
</feature>
<evidence type="ECO:0000259" key="19">
    <source>
        <dbReference type="Pfam" id="PF01761"/>
    </source>
</evidence>
<dbReference type="Proteomes" id="UP000320184">
    <property type="component" value="Unassembled WGS sequence"/>
</dbReference>
<evidence type="ECO:0000313" key="21">
    <source>
        <dbReference type="EMBL" id="TMQ47039.1"/>
    </source>
</evidence>
<evidence type="ECO:0000256" key="13">
    <source>
        <dbReference type="ARBA" id="ARBA00022833"/>
    </source>
</evidence>
<dbReference type="NCBIfam" id="TIGR01357">
    <property type="entry name" value="aroB"/>
    <property type="match status" value="1"/>
</dbReference>
<evidence type="ECO:0000256" key="3">
    <source>
        <dbReference type="ARBA" id="ARBA00001947"/>
    </source>
</evidence>
<dbReference type="InterPro" id="IPR056179">
    <property type="entry name" value="DHQS_C"/>
</dbReference>
<evidence type="ECO:0000256" key="4">
    <source>
        <dbReference type="ARBA" id="ARBA00004496"/>
    </source>
</evidence>
<keyword evidence="15 18" id="KW-0057">Aromatic amino acid biosynthesis</keyword>
<keyword evidence="14 18" id="KW-0520">NAD</keyword>
<keyword evidence="11 18" id="KW-0479">Metal-binding</keyword>
<feature type="binding site" evidence="18">
    <location>
        <position position="184"/>
    </location>
    <ligand>
        <name>Zn(2+)</name>
        <dbReference type="ChEBI" id="CHEBI:29105"/>
    </ligand>
</feature>
<dbReference type="GO" id="GO:0005737">
    <property type="term" value="C:cytoplasm"/>
    <property type="evidence" value="ECO:0007669"/>
    <property type="project" value="UniProtKB-SubCell"/>
</dbReference>
<feature type="binding site" evidence="18">
    <location>
        <position position="264"/>
    </location>
    <ligand>
        <name>Zn(2+)</name>
        <dbReference type="ChEBI" id="CHEBI:29105"/>
    </ligand>
</feature>
<keyword evidence="17 18" id="KW-0170">Cobalt</keyword>
<dbReference type="Pfam" id="PF24621">
    <property type="entry name" value="DHQS_C"/>
    <property type="match status" value="1"/>
</dbReference>
<evidence type="ECO:0000256" key="18">
    <source>
        <dbReference type="HAMAP-Rule" id="MF_00110"/>
    </source>
</evidence>
<comment type="subcellular location">
    <subcellularLocation>
        <location evidence="4 18">Cytoplasm</location>
    </subcellularLocation>
</comment>
<organism evidence="21 22">
    <name type="scientific">Eiseniibacteriota bacterium</name>
    <dbReference type="NCBI Taxonomy" id="2212470"/>
    <lineage>
        <taxon>Bacteria</taxon>
        <taxon>Candidatus Eiseniibacteriota</taxon>
    </lineage>
</organism>
<evidence type="ECO:0000256" key="1">
    <source>
        <dbReference type="ARBA" id="ARBA00001393"/>
    </source>
</evidence>
<evidence type="ECO:0000256" key="16">
    <source>
        <dbReference type="ARBA" id="ARBA00023239"/>
    </source>
</evidence>
<name>A0A538S6M3_UNCEI</name>
<dbReference type="GO" id="GO:0003856">
    <property type="term" value="F:3-dehydroquinate synthase activity"/>
    <property type="evidence" value="ECO:0007669"/>
    <property type="project" value="UniProtKB-UniRule"/>
</dbReference>
<dbReference type="GO" id="GO:0046872">
    <property type="term" value="F:metal ion binding"/>
    <property type="evidence" value="ECO:0007669"/>
    <property type="project" value="UniProtKB-KW"/>
</dbReference>
<keyword evidence="12 18" id="KW-0547">Nucleotide-binding</keyword>
<feature type="binding site" evidence="18">
    <location>
        <position position="247"/>
    </location>
    <ligand>
        <name>Zn(2+)</name>
        <dbReference type="ChEBI" id="CHEBI:29105"/>
    </ligand>
</feature>
<feature type="binding site" evidence="18">
    <location>
        <begin position="71"/>
        <end position="76"/>
    </location>
    <ligand>
        <name>NAD(+)</name>
        <dbReference type="ChEBI" id="CHEBI:57540"/>
    </ligand>
</feature>
<dbReference type="GO" id="GO:0009423">
    <property type="term" value="P:chorismate biosynthetic process"/>
    <property type="evidence" value="ECO:0007669"/>
    <property type="project" value="UniProtKB-UniRule"/>
</dbReference>
<feature type="domain" description="3-dehydroquinate synthase C-terminal" evidence="20">
    <location>
        <begin position="181"/>
        <end position="324"/>
    </location>
</feature>
<dbReference type="UniPathway" id="UPA00053">
    <property type="reaction ID" value="UER00085"/>
</dbReference>
<feature type="binding site" evidence="18">
    <location>
        <position position="142"/>
    </location>
    <ligand>
        <name>NAD(+)</name>
        <dbReference type="ChEBI" id="CHEBI:57540"/>
    </ligand>
</feature>
<evidence type="ECO:0000256" key="2">
    <source>
        <dbReference type="ARBA" id="ARBA00001911"/>
    </source>
</evidence>
<comment type="similarity">
    <text evidence="6 18">Belongs to the sugar phosphate cyclases superfamily. Dehydroquinate synthase family.</text>
</comment>
<dbReference type="EMBL" id="VBOT01000206">
    <property type="protein sequence ID" value="TMQ47039.1"/>
    <property type="molecule type" value="Genomic_DNA"/>
</dbReference>
<dbReference type="InterPro" id="IPR016037">
    <property type="entry name" value="DHQ_synth_AroB"/>
</dbReference>
<feature type="binding site" evidence="18">
    <location>
        <begin position="105"/>
        <end position="109"/>
    </location>
    <ligand>
        <name>NAD(+)</name>
        <dbReference type="ChEBI" id="CHEBI:57540"/>
    </ligand>
</feature>
<keyword evidence="10 18" id="KW-0028">Amino-acid biosynthesis</keyword>
<dbReference type="PANTHER" id="PTHR43622">
    <property type="entry name" value="3-DEHYDROQUINATE SYNTHASE"/>
    <property type="match status" value="1"/>
</dbReference>